<dbReference type="HOGENOM" id="CLU_648855_0_0_1"/>
<dbReference type="eggNOG" id="ENOG502RNRR">
    <property type="taxonomic scope" value="Eukaryota"/>
</dbReference>
<dbReference type="OMA" id="VEQQVNY"/>
<dbReference type="AlphaFoldDB" id="D4AK38"/>
<dbReference type="KEGG" id="abe:ARB_04639"/>
<accession>D4AK38</accession>
<dbReference type="GeneID" id="9522602"/>
<evidence type="ECO:0000313" key="4">
    <source>
        <dbReference type="Proteomes" id="UP000008866"/>
    </source>
</evidence>
<dbReference type="EMBL" id="ABSU01000001">
    <property type="protein sequence ID" value="EFE37111.1"/>
    <property type="molecule type" value="Genomic_DNA"/>
</dbReference>
<feature type="compositionally biased region" description="Polar residues" evidence="1">
    <location>
        <begin position="341"/>
        <end position="363"/>
    </location>
</feature>
<evidence type="ECO:0000259" key="2">
    <source>
        <dbReference type="Pfam" id="PF14420"/>
    </source>
</evidence>
<sequence length="412" mass="45426">MKTTIPSDVWETKRSQISNLYTEEEWPLKQVMKKIRTEDFNPTETQLRSRLKKWGVTKPSRQRRKRPASRPTDRGGSLLSPTQAMELRNHINDNYPAQFIGYPPPAGQPVHPEAWDSRVRWIIAPSHDRGHQLKVAPCCDDRRASASSNASLIEGPCQSPIGYSDHHHHHHHHHTHAMNRHYPNANPTHGSSSSIESCSALPFSGINPNLTTSSGDITPPSDAASSGLPAGWQSPDSAHHAVRTPRSTLPSPAIQPTSPWSYPTPEMCQRCSPTIYPLDDPTVEQQVNYVKEYLDNEDSLSYPSVLDLPLNDGEMLDSYSMKPWKRPSSSGEGSVRFSCAGDSSPSQDCQNIESQTPAPSAACTTVVTPPSALDVTSGYPKIESPGPLDISTIGNPLTLWDSHPINHTRPMP</sequence>
<feature type="compositionally biased region" description="Polar residues" evidence="1">
    <location>
        <begin position="185"/>
        <end position="197"/>
    </location>
</feature>
<feature type="region of interest" description="Disordered" evidence="1">
    <location>
        <begin position="321"/>
        <end position="363"/>
    </location>
</feature>
<name>D4AK38_ARTBC</name>
<dbReference type="RefSeq" id="XP_003017756.1">
    <property type="nucleotide sequence ID" value="XM_003017710.1"/>
</dbReference>
<dbReference type="InterPro" id="IPR025676">
    <property type="entry name" value="Clr5_dom"/>
</dbReference>
<evidence type="ECO:0000313" key="3">
    <source>
        <dbReference type="EMBL" id="EFE37111.1"/>
    </source>
</evidence>
<feature type="region of interest" description="Disordered" evidence="1">
    <location>
        <begin position="210"/>
        <end position="261"/>
    </location>
</feature>
<feature type="compositionally biased region" description="Basic residues" evidence="1">
    <location>
        <begin position="49"/>
        <end position="68"/>
    </location>
</feature>
<comment type="caution">
    <text evidence="3">The sequence shown here is derived from an EMBL/GenBank/DDBJ whole genome shotgun (WGS) entry which is preliminary data.</text>
</comment>
<feature type="compositionally biased region" description="Basic residues" evidence="1">
    <location>
        <begin position="166"/>
        <end position="179"/>
    </location>
</feature>
<feature type="compositionally biased region" description="Polar residues" evidence="1">
    <location>
        <begin position="245"/>
        <end position="261"/>
    </location>
</feature>
<organism evidence="3 4">
    <name type="scientific">Arthroderma benhamiae (strain ATCC MYA-4681 / CBS 112371)</name>
    <name type="common">Trichophyton mentagrophytes</name>
    <dbReference type="NCBI Taxonomy" id="663331"/>
    <lineage>
        <taxon>Eukaryota</taxon>
        <taxon>Fungi</taxon>
        <taxon>Dikarya</taxon>
        <taxon>Ascomycota</taxon>
        <taxon>Pezizomycotina</taxon>
        <taxon>Eurotiomycetes</taxon>
        <taxon>Eurotiomycetidae</taxon>
        <taxon>Onygenales</taxon>
        <taxon>Arthrodermataceae</taxon>
        <taxon>Trichophyton</taxon>
    </lineage>
</organism>
<dbReference type="STRING" id="663331.D4AK38"/>
<dbReference type="Pfam" id="PF14420">
    <property type="entry name" value="Clr5"/>
    <property type="match status" value="1"/>
</dbReference>
<reference evidence="4" key="1">
    <citation type="journal article" date="2011" name="Genome Biol.">
        <title>Comparative and functional genomics provide insights into the pathogenicity of dermatophytic fungi.</title>
        <authorList>
            <person name="Burmester A."/>
            <person name="Shelest E."/>
            <person name="Gloeckner G."/>
            <person name="Heddergott C."/>
            <person name="Schindler S."/>
            <person name="Staib P."/>
            <person name="Heidel A."/>
            <person name="Felder M."/>
            <person name="Petzold A."/>
            <person name="Szafranski K."/>
            <person name="Feuermann M."/>
            <person name="Pedruzzi I."/>
            <person name="Priebe S."/>
            <person name="Groth M."/>
            <person name="Winkler R."/>
            <person name="Li W."/>
            <person name="Kniemeyer O."/>
            <person name="Schroeckh V."/>
            <person name="Hertweck C."/>
            <person name="Hube B."/>
            <person name="White T.C."/>
            <person name="Platzer M."/>
            <person name="Guthke R."/>
            <person name="Heitman J."/>
            <person name="Woestemeyer J."/>
            <person name="Zipfel P.F."/>
            <person name="Monod M."/>
            <person name="Brakhage A.A."/>
        </authorList>
    </citation>
    <scope>NUCLEOTIDE SEQUENCE [LARGE SCALE GENOMIC DNA]</scope>
    <source>
        <strain evidence="4">ATCC MYA-4681 / CBS 112371</strain>
    </source>
</reference>
<protein>
    <recommendedName>
        <fullName evidence="2">Clr5 domain-containing protein</fullName>
    </recommendedName>
</protein>
<dbReference type="Proteomes" id="UP000008866">
    <property type="component" value="Unassembled WGS sequence"/>
</dbReference>
<proteinExistence type="predicted"/>
<gene>
    <name evidence="3" type="ORF">ARB_04639</name>
</gene>
<feature type="region of interest" description="Disordered" evidence="1">
    <location>
        <begin position="160"/>
        <end position="197"/>
    </location>
</feature>
<feature type="region of interest" description="Disordered" evidence="1">
    <location>
        <begin position="37"/>
        <end position="80"/>
    </location>
</feature>
<keyword evidence="4" id="KW-1185">Reference proteome</keyword>
<evidence type="ECO:0000256" key="1">
    <source>
        <dbReference type="SAM" id="MobiDB-lite"/>
    </source>
</evidence>
<feature type="domain" description="Clr5" evidence="2">
    <location>
        <begin position="7"/>
        <end position="58"/>
    </location>
</feature>